<evidence type="ECO:0000256" key="1">
    <source>
        <dbReference type="SAM" id="Phobius"/>
    </source>
</evidence>
<name>A0A4R1BAX1_9BACT</name>
<dbReference type="EMBL" id="SJZI01000042">
    <property type="protein sequence ID" value="TCJ14125.1"/>
    <property type="molecule type" value="Genomic_DNA"/>
</dbReference>
<dbReference type="Proteomes" id="UP000295334">
    <property type="component" value="Unassembled WGS sequence"/>
</dbReference>
<proteinExistence type="predicted"/>
<dbReference type="RefSeq" id="WP_131448941.1">
    <property type="nucleotide sequence ID" value="NZ_SJZI01000042.1"/>
</dbReference>
<keyword evidence="3" id="KW-1185">Reference proteome</keyword>
<keyword evidence="1" id="KW-0472">Membrane</keyword>
<keyword evidence="1" id="KW-0812">Transmembrane</keyword>
<accession>A0A4R1BAX1</accession>
<gene>
    <name evidence="2" type="ORF">EPD60_08940</name>
</gene>
<organism evidence="2 3">
    <name type="scientific">Flaviaesturariibacter flavus</name>
    <dbReference type="NCBI Taxonomy" id="2502780"/>
    <lineage>
        <taxon>Bacteria</taxon>
        <taxon>Pseudomonadati</taxon>
        <taxon>Bacteroidota</taxon>
        <taxon>Chitinophagia</taxon>
        <taxon>Chitinophagales</taxon>
        <taxon>Chitinophagaceae</taxon>
        <taxon>Flaviaestuariibacter</taxon>
    </lineage>
</organism>
<dbReference type="AlphaFoldDB" id="A0A4R1BAX1"/>
<feature type="transmembrane region" description="Helical" evidence="1">
    <location>
        <begin position="45"/>
        <end position="63"/>
    </location>
</feature>
<evidence type="ECO:0000313" key="2">
    <source>
        <dbReference type="EMBL" id="TCJ14125.1"/>
    </source>
</evidence>
<comment type="caution">
    <text evidence="2">The sequence shown here is derived from an EMBL/GenBank/DDBJ whole genome shotgun (WGS) entry which is preliminary data.</text>
</comment>
<protein>
    <submittedName>
        <fullName evidence="2">Uncharacterized protein</fullName>
    </submittedName>
</protein>
<feature type="transmembrane region" description="Helical" evidence="1">
    <location>
        <begin position="116"/>
        <end position="137"/>
    </location>
</feature>
<reference evidence="2 3" key="1">
    <citation type="submission" date="2019-03" db="EMBL/GenBank/DDBJ databases">
        <authorList>
            <person name="Kim M.K.M."/>
        </authorList>
    </citation>
    <scope>NUCLEOTIDE SEQUENCE [LARGE SCALE GENOMIC DNA]</scope>
    <source>
        <strain evidence="2 3">17J68-12</strain>
    </source>
</reference>
<evidence type="ECO:0000313" key="3">
    <source>
        <dbReference type="Proteomes" id="UP000295334"/>
    </source>
</evidence>
<keyword evidence="1" id="KW-1133">Transmembrane helix</keyword>
<sequence length="145" mass="15801">MNAHRLPALLFGIAALLLLGLLLWAPQAGLDLHVADTYLVIEKPFLYAAPAALCFLFCLLYLVAGRILLSRWLSWIHLGLTLAFFAGIFYTAHSGPSGGTTVNLQPRLWTGTPFELLLAGFAIGQAVFVLNLLGGLLRAPFRRRA</sequence>
<feature type="transmembrane region" description="Helical" evidence="1">
    <location>
        <begin position="75"/>
        <end position="96"/>
    </location>
</feature>